<keyword evidence="10" id="KW-0456">Lyase</keyword>
<dbReference type="PROSITE" id="PS51066">
    <property type="entry name" value="ZF_FPG_2"/>
    <property type="match status" value="1"/>
</dbReference>
<evidence type="ECO:0000256" key="8">
    <source>
        <dbReference type="ARBA" id="ARBA00023125"/>
    </source>
</evidence>
<keyword evidence="4" id="KW-0227">DNA damage</keyword>
<keyword evidence="8" id="KW-0238">DNA-binding</keyword>
<evidence type="ECO:0000259" key="14">
    <source>
        <dbReference type="PROSITE" id="PS51066"/>
    </source>
</evidence>
<keyword evidence="17" id="KW-1185">Reference proteome</keyword>
<dbReference type="PANTHER" id="PTHR22993">
    <property type="entry name" value="FORMAMIDOPYRIMIDINE-DNA GLYCOSYLASE"/>
    <property type="match status" value="1"/>
</dbReference>
<keyword evidence="11" id="KW-0511">Multifunctional enzyme</keyword>
<evidence type="ECO:0000256" key="7">
    <source>
        <dbReference type="ARBA" id="ARBA00022833"/>
    </source>
</evidence>
<dbReference type="CDD" id="cd08966">
    <property type="entry name" value="EcFpg-like_N"/>
    <property type="match status" value="1"/>
</dbReference>
<protein>
    <submittedName>
        <fullName evidence="16">DNA-formamidopyrimidine glycosylase family protein</fullName>
    </submittedName>
</protein>
<evidence type="ECO:0000256" key="12">
    <source>
        <dbReference type="ARBA" id="ARBA00023295"/>
    </source>
</evidence>
<feature type="domain" description="FPG-type" evidence="14">
    <location>
        <begin position="244"/>
        <end position="277"/>
    </location>
</feature>
<evidence type="ECO:0000256" key="13">
    <source>
        <dbReference type="PROSITE-ProRule" id="PRU00391"/>
    </source>
</evidence>
<keyword evidence="9" id="KW-0234">DNA repair</keyword>
<dbReference type="Gene3D" id="3.20.190.10">
    <property type="entry name" value="MutM-like, N-terminal"/>
    <property type="match status" value="1"/>
</dbReference>
<comment type="caution">
    <text evidence="16">The sequence shown here is derived from an EMBL/GenBank/DDBJ whole genome shotgun (WGS) entry which is preliminary data.</text>
</comment>
<keyword evidence="5 13" id="KW-0863">Zinc-finger</keyword>
<evidence type="ECO:0000313" key="17">
    <source>
        <dbReference type="Proteomes" id="UP001243717"/>
    </source>
</evidence>
<dbReference type="RefSeq" id="WP_308984502.1">
    <property type="nucleotide sequence ID" value="NZ_JARXIC010000007.1"/>
</dbReference>
<dbReference type="SMART" id="SM00898">
    <property type="entry name" value="Fapy_DNA_glyco"/>
    <property type="match status" value="1"/>
</dbReference>
<evidence type="ECO:0000259" key="15">
    <source>
        <dbReference type="PROSITE" id="PS51068"/>
    </source>
</evidence>
<dbReference type="Gene3D" id="1.10.8.50">
    <property type="match status" value="1"/>
</dbReference>
<dbReference type="Proteomes" id="UP001243717">
    <property type="component" value="Unassembled WGS sequence"/>
</dbReference>
<dbReference type="SMART" id="SM01232">
    <property type="entry name" value="H2TH"/>
    <property type="match status" value="1"/>
</dbReference>
<name>A0ABU1AJI4_9BACT</name>
<dbReference type="SUPFAM" id="SSF46946">
    <property type="entry name" value="S13-like H2TH domain"/>
    <property type="match status" value="1"/>
</dbReference>
<dbReference type="SUPFAM" id="SSF81624">
    <property type="entry name" value="N-terminal domain of MutM-like DNA repair proteins"/>
    <property type="match status" value="1"/>
</dbReference>
<dbReference type="PROSITE" id="PS51068">
    <property type="entry name" value="FPG_CAT"/>
    <property type="match status" value="1"/>
</dbReference>
<keyword evidence="6" id="KW-0378">Hydrolase</keyword>
<dbReference type="SUPFAM" id="SSF57716">
    <property type="entry name" value="Glucocorticoid receptor-like (DNA-binding domain)"/>
    <property type="match status" value="1"/>
</dbReference>
<evidence type="ECO:0000256" key="10">
    <source>
        <dbReference type="ARBA" id="ARBA00023239"/>
    </source>
</evidence>
<dbReference type="InterPro" id="IPR035937">
    <property type="entry name" value="FPG_N"/>
</dbReference>
<dbReference type="InterPro" id="IPR012319">
    <property type="entry name" value="FPG_cat"/>
</dbReference>
<sequence length="277" mass="31236">MFEVILTYRIMPELPEVKTIQDQLNAIMPFRIQRCSLSRVADSIVHTKMDQLSGHSFREVSRKGKMLDFILDDGRHLLSHLGMSGGWLIASEWITTKHTHVQFTGDSGYLGYVDPRRFGHMYLYDEAQAAAKLAELGHDLLSPEFTARYFKACLLRYPQRAVKVSLLDQSLFAGTGNYIANEICAHARVLPHRLVQSLSTREINKLYRAVSTVIHGTITRGGVAFGGGYRDTKGDKGTGVQNLVVFYQQECQLCQKTPVVKTILGQRGTYHCPRCQK</sequence>
<keyword evidence="7" id="KW-0862">Zinc</keyword>
<evidence type="ECO:0000256" key="5">
    <source>
        <dbReference type="ARBA" id="ARBA00022771"/>
    </source>
</evidence>
<dbReference type="InterPro" id="IPR010979">
    <property type="entry name" value="Ribosomal_uS13-like_H2TH"/>
</dbReference>
<evidence type="ECO:0000256" key="6">
    <source>
        <dbReference type="ARBA" id="ARBA00022801"/>
    </source>
</evidence>
<evidence type="ECO:0000256" key="4">
    <source>
        <dbReference type="ARBA" id="ARBA00022763"/>
    </source>
</evidence>
<evidence type="ECO:0000256" key="11">
    <source>
        <dbReference type="ARBA" id="ARBA00023268"/>
    </source>
</evidence>
<organism evidence="16 17">
    <name type="scientific">Thalassobacterium sedimentorum</name>
    <dbReference type="NCBI Taxonomy" id="3041258"/>
    <lineage>
        <taxon>Bacteria</taxon>
        <taxon>Pseudomonadati</taxon>
        <taxon>Verrucomicrobiota</taxon>
        <taxon>Opitutia</taxon>
        <taxon>Puniceicoccales</taxon>
        <taxon>Coraliomargaritaceae</taxon>
        <taxon>Thalassobacterium</taxon>
    </lineage>
</organism>
<evidence type="ECO:0000256" key="9">
    <source>
        <dbReference type="ARBA" id="ARBA00023204"/>
    </source>
</evidence>
<keyword evidence="12" id="KW-0326">Glycosidase</keyword>
<evidence type="ECO:0000256" key="1">
    <source>
        <dbReference type="ARBA" id="ARBA00001668"/>
    </source>
</evidence>
<feature type="domain" description="Formamidopyrimidine-DNA glycosylase catalytic" evidence="15">
    <location>
        <begin position="12"/>
        <end position="119"/>
    </location>
</feature>
<comment type="similarity">
    <text evidence="2">Belongs to the FPG family.</text>
</comment>
<dbReference type="Pfam" id="PF06831">
    <property type="entry name" value="H2TH"/>
    <property type="match status" value="1"/>
</dbReference>
<dbReference type="PANTHER" id="PTHR22993:SF9">
    <property type="entry name" value="FORMAMIDOPYRIMIDINE-DNA GLYCOSYLASE"/>
    <property type="match status" value="1"/>
</dbReference>
<gene>
    <name evidence="16" type="ORF">QEH59_06270</name>
</gene>
<dbReference type="Pfam" id="PF01149">
    <property type="entry name" value="Fapy_DNA_glyco"/>
    <property type="match status" value="1"/>
</dbReference>
<reference evidence="16 17" key="1">
    <citation type="submission" date="2023-04" db="EMBL/GenBank/DDBJ databases">
        <title>A novel bacteria isolated from coastal sediment.</title>
        <authorList>
            <person name="Liu X.-J."/>
            <person name="Du Z.-J."/>
        </authorList>
    </citation>
    <scope>NUCLEOTIDE SEQUENCE [LARGE SCALE GENOMIC DNA]</scope>
    <source>
        <strain evidence="16 17">SDUM461004</strain>
    </source>
</reference>
<dbReference type="InterPro" id="IPR015886">
    <property type="entry name" value="H2TH_FPG"/>
</dbReference>
<comment type="catalytic activity">
    <reaction evidence="1">
        <text>Hydrolysis of DNA containing ring-opened 7-methylguanine residues, releasing 2,6-diamino-4-hydroxy-5-(N-methyl)formamidopyrimidine.</text>
        <dbReference type="EC" id="3.2.2.23"/>
    </reaction>
</comment>
<dbReference type="InterPro" id="IPR000214">
    <property type="entry name" value="Znf_DNA_glyclase/AP_lyase"/>
</dbReference>
<accession>A0ABU1AJI4</accession>
<evidence type="ECO:0000313" key="16">
    <source>
        <dbReference type="EMBL" id="MDQ8194020.1"/>
    </source>
</evidence>
<evidence type="ECO:0000256" key="2">
    <source>
        <dbReference type="ARBA" id="ARBA00009409"/>
    </source>
</evidence>
<evidence type="ECO:0000256" key="3">
    <source>
        <dbReference type="ARBA" id="ARBA00022723"/>
    </source>
</evidence>
<dbReference type="EMBL" id="JARXIC010000007">
    <property type="protein sequence ID" value="MDQ8194020.1"/>
    <property type="molecule type" value="Genomic_DNA"/>
</dbReference>
<keyword evidence="3" id="KW-0479">Metal-binding</keyword>
<proteinExistence type="inferred from homology"/>